<feature type="domain" description="F-box" evidence="2">
    <location>
        <begin position="7"/>
        <end position="55"/>
    </location>
</feature>
<dbReference type="PANTHER" id="PTHR21503">
    <property type="entry name" value="F-BOX-CONTAINING HYPOTHETICAL PROTEIN C.ELEGANS"/>
    <property type="match status" value="1"/>
</dbReference>
<dbReference type="InParanoid" id="E3MWC3"/>
<dbReference type="GeneID" id="9805683"/>
<evidence type="ECO:0000259" key="2">
    <source>
        <dbReference type="PROSITE" id="PS50181"/>
    </source>
</evidence>
<dbReference type="CDD" id="cd09917">
    <property type="entry name" value="F-box_SF"/>
    <property type="match status" value="1"/>
</dbReference>
<dbReference type="OMA" id="THHANFK"/>
<protein>
    <recommendedName>
        <fullName evidence="2">F-box domain-containing protein</fullName>
    </recommendedName>
</protein>
<dbReference type="InterPro" id="IPR012885">
    <property type="entry name" value="F-box_Sdz-33"/>
</dbReference>
<organism evidence="4">
    <name type="scientific">Caenorhabditis remanei</name>
    <name type="common">Caenorhabditis vulgaris</name>
    <dbReference type="NCBI Taxonomy" id="31234"/>
    <lineage>
        <taxon>Eukaryota</taxon>
        <taxon>Metazoa</taxon>
        <taxon>Ecdysozoa</taxon>
        <taxon>Nematoda</taxon>
        <taxon>Chromadorea</taxon>
        <taxon>Rhabditida</taxon>
        <taxon>Rhabditina</taxon>
        <taxon>Rhabditomorpha</taxon>
        <taxon>Rhabditoidea</taxon>
        <taxon>Rhabditidae</taxon>
        <taxon>Peloderinae</taxon>
        <taxon>Caenorhabditis</taxon>
    </lineage>
</organism>
<dbReference type="RefSeq" id="XP_003099573.2">
    <property type="nucleotide sequence ID" value="XM_003099525.2"/>
</dbReference>
<dbReference type="HOGENOM" id="CLU_880632_0_0_1"/>
<dbReference type="PANTHER" id="PTHR21503:SF8">
    <property type="entry name" value="F-BOX ASSOCIATED DOMAIN-CONTAINING PROTEIN-RELATED"/>
    <property type="match status" value="1"/>
</dbReference>
<dbReference type="EMBL" id="DS268486">
    <property type="protein sequence ID" value="EFP10538.1"/>
    <property type="molecule type" value="Genomic_DNA"/>
</dbReference>
<dbReference type="AlphaFoldDB" id="E3MWC3"/>
<keyword evidence="4" id="KW-1185">Reference proteome</keyword>
<dbReference type="PROSITE" id="PS50181">
    <property type="entry name" value="FBOX"/>
    <property type="match status" value="1"/>
</dbReference>
<dbReference type="CTD" id="9805683"/>
<name>E3MWC3_CAERE</name>
<dbReference type="InterPro" id="IPR001810">
    <property type="entry name" value="F-box_dom"/>
</dbReference>
<evidence type="ECO:0000313" key="3">
    <source>
        <dbReference type="EMBL" id="EFP10538.1"/>
    </source>
</evidence>
<dbReference type="SUPFAM" id="SSF81383">
    <property type="entry name" value="F-box domain"/>
    <property type="match status" value="1"/>
</dbReference>
<feature type="compositionally biased region" description="Acidic residues" evidence="1">
    <location>
        <begin position="344"/>
        <end position="363"/>
    </location>
</feature>
<gene>
    <name evidence="3" type="ORF">CRE_29090</name>
</gene>
<reference evidence="3" key="1">
    <citation type="submission" date="2007-07" db="EMBL/GenBank/DDBJ databases">
        <title>PCAP assembly of the Caenorhabditis remanei genome.</title>
        <authorList>
            <consortium name="The Caenorhabditis remanei Sequencing Consortium"/>
            <person name="Wilson R.K."/>
        </authorList>
    </citation>
    <scope>NUCLEOTIDE SEQUENCE [LARGE SCALE GENOMIC DNA]</scope>
    <source>
        <strain evidence="3">PB4641</strain>
    </source>
</reference>
<sequence length="385" mass="44540">MTALSKPPTILSMPEEVFDLIFKFLNPIEIFQFSRVSLKTKEISMKSAAKKGRNLMNITVMDHYKLELKFLEESWHFLVFPNSLDYEEGANSLCVNSENPGREFSRLVDQIREVFKAEIGSMYINIGSEMTTDDLNGFMKCLDTVIKIPEMTVNSSQYDNDHMNWFMGNLKKDIGKLYINERYQSTHHANFKFQGKIDNLSAGTVSEWLDFDQLKSMSCRNIYGGLTTLSNQDLNLFLKNWSLENHGNERIGFYMFQAKEKLEWSIILEGLEGEVRDVKTVKRDYKSPWHPTQMFHINGGVDIKRADGKTATVGMRFHVGFDEEPLTQKAIDQYEKIIKNRDSEGEEGEEEDVVTEDEDEDSGGEGSREFKLTTNARKYFFMVVW</sequence>
<dbReference type="Proteomes" id="UP000008281">
    <property type="component" value="Unassembled WGS sequence"/>
</dbReference>
<dbReference type="InterPro" id="IPR036047">
    <property type="entry name" value="F-box-like_dom_sf"/>
</dbReference>
<evidence type="ECO:0000313" key="4">
    <source>
        <dbReference type="Proteomes" id="UP000008281"/>
    </source>
</evidence>
<proteinExistence type="predicted"/>
<accession>E3MWC3</accession>
<evidence type="ECO:0000256" key="1">
    <source>
        <dbReference type="SAM" id="MobiDB-lite"/>
    </source>
</evidence>
<feature type="region of interest" description="Disordered" evidence="1">
    <location>
        <begin position="339"/>
        <end position="369"/>
    </location>
</feature>
<dbReference type="KEGG" id="crq:GCK72_011275"/>
<dbReference type="Pfam" id="PF00646">
    <property type="entry name" value="F-box"/>
    <property type="match status" value="1"/>
</dbReference>
<dbReference type="Pfam" id="PF07735">
    <property type="entry name" value="FBA_2"/>
    <property type="match status" value="1"/>
</dbReference>